<dbReference type="Pfam" id="PF00353">
    <property type="entry name" value="HemolysinCabind"/>
    <property type="match status" value="1"/>
</dbReference>
<dbReference type="GO" id="GO:0005509">
    <property type="term" value="F:calcium ion binding"/>
    <property type="evidence" value="ECO:0007669"/>
    <property type="project" value="InterPro"/>
</dbReference>
<dbReference type="Gene3D" id="2.150.10.10">
    <property type="entry name" value="Serralysin-like metalloprotease, C-terminal"/>
    <property type="match status" value="1"/>
</dbReference>
<dbReference type="Gene3D" id="2.60.40.2030">
    <property type="match status" value="1"/>
</dbReference>
<dbReference type="InterPro" id="IPR003644">
    <property type="entry name" value="Calx_beta"/>
</dbReference>
<keyword evidence="3" id="KW-0106">Calcium</keyword>
<protein>
    <submittedName>
        <fullName evidence="5">Hemolysin-type calcium-binding region</fullName>
    </submittedName>
</protein>
<dbReference type="InterPro" id="IPR038081">
    <property type="entry name" value="CalX-like_sf"/>
</dbReference>
<evidence type="ECO:0000256" key="1">
    <source>
        <dbReference type="ARBA" id="ARBA00022729"/>
    </source>
</evidence>
<comment type="caution">
    <text evidence="5">The sequence shown here is derived from an EMBL/GenBank/DDBJ whole genome shotgun (WGS) entry which is preliminary data.</text>
</comment>
<reference evidence="6" key="1">
    <citation type="submission" date="2012-11" db="EMBL/GenBank/DDBJ databases">
        <authorList>
            <person name="Lucero-Rivera Y.E."/>
            <person name="Tovar-Ramirez D."/>
        </authorList>
    </citation>
    <scope>NUCLEOTIDE SEQUENCE [LARGE SCALE GENOMIC DNA]</scope>
    <source>
        <strain evidence="6">Araruama</strain>
    </source>
</reference>
<dbReference type="InterPro" id="IPR018511">
    <property type="entry name" value="Hemolysin-typ_Ca-bd_CS"/>
</dbReference>
<sequence>MNLLKFNTQRLFIGFILSFVCLYTSSYAGIPEPETIIYGKIINNYKGYNIRVKSGVLNWQIIDTSLKQFVYSTHLDNVDDKYSYVLKIPKETAASIILQSGNCLFDDKDMIVISDKVKEISNISITVDDYDAHIVSPANSQLTLEQDARLETFRIDLEINSEPQDTDSDGIPDFWEIAHNTDLNFAEDAAMDPDNDGWDNKKEFEMGANPVVSNLIPAIAEKDINQRIPLGTRIVFNLNVLDSDSIHENILIKLIQPPDGGSLILCTDKALYNDQVLKKDDRFSVKDIASGRVHLSHTNPLISEINMELQVWNTDAENLARNYTITTTVWNPTDDFDSNLWIDIFKPSENDYATLVDHSGNQNHSIEVFGQPMRHENASPSGKSCLFMDGRSFYRYGKDPIKGTSTIFSVFKSTDDQEQTLWHGTYEELNLTDINNPLYPARLNIVTSQKILYGAKSYLDQWMLSSIDLTQENMISFINNQSDQIHVKDIQSITSSEIHFQIAARQQIIIDNQTNELSRSYTNSFEGYLAEILMISKDLTPIDKWRIHGYLLSKWVGYVINDLSFETKDLDIKSYSFSKDNQETPENHYQDYMLIGGYGNDTIEGAAGDDILVGGKGYDVFQGHAGKDIFVVANGDTILDYNIKEGDVIHIRDILKNNGGTLDQYIKLEKGETYTLLGINADGQGQNYLDAVIRLENTILSNKDIAMLWANGNIESGGLSMPIQIESTLISDTAYESLQKPAEMEISIESDMIPENIFIPFSINGDGIHGIDFKLKAQVYHVETNAYTFEDITHVIPIKLKPGDNQLIIQILPIADQVSENDETISLSFIELSSLYKLSNNDPLEITIKDGVDCIKIASNIDKIQEANNAVEIVVYRTGSIDRGQRIDLIILGNAKNGDDYTYIPSSVVLREGESRHGLKIEAYQDEDVEREEMIEVLIKESDDYIIDKSASSVVISIVDKDTHFVNPLLEKREINQLGELILMLKVLSGKAVGSELNQPVTMKNVLLLLREID</sequence>
<evidence type="ECO:0000256" key="2">
    <source>
        <dbReference type="ARBA" id="ARBA00022737"/>
    </source>
</evidence>
<dbReference type="PRINTS" id="PR00313">
    <property type="entry name" value="CABNDNGRPT"/>
</dbReference>
<dbReference type="InterPro" id="IPR011049">
    <property type="entry name" value="Serralysin-like_metalloprot_C"/>
</dbReference>
<dbReference type="SUPFAM" id="SSF141072">
    <property type="entry name" value="CalX-like"/>
    <property type="match status" value="1"/>
</dbReference>
<keyword evidence="1" id="KW-0732">Signal</keyword>
<dbReference type="NCBIfam" id="TIGR03661">
    <property type="entry name" value="T1SS_VCA0849"/>
    <property type="match status" value="1"/>
</dbReference>
<evidence type="ECO:0000259" key="4">
    <source>
        <dbReference type="Pfam" id="PF03160"/>
    </source>
</evidence>
<gene>
    <name evidence="5" type="ORF">OMM_03466</name>
</gene>
<proteinExistence type="predicted"/>
<dbReference type="SUPFAM" id="SSF51120">
    <property type="entry name" value="beta-Roll"/>
    <property type="match status" value="1"/>
</dbReference>
<accession>A0A1V1P5M9</accession>
<dbReference type="EMBL" id="ATBP01000484">
    <property type="protein sequence ID" value="ETR70120.1"/>
    <property type="molecule type" value="Genomic_DNA"/>
</dbReference>
<dbReference type="Proteomes" id="UP000189670">
    <property type="component" value="Unassembled WGS sequence"/>
</dbReference>
<feature type="domain" description="Calx-beta" evidence="4">
    <location>
        <begin position="863"/>
        <end position="943"/>
    </location>
</feature>
<name>A0A1V1P5M9_9BACT</name>
<evidence type="ECO:0000313" key="5">
    <source>
        <dbReference type="EMBL" id="ETR70120.1"/>
    </source>
</evidence>
<evidence type="ECO:0000313" key="6">
    <source>
        <dbReference type="Proteomes" id="UP000189670"/>
    </source>
</evidence>
<dbReference type="InterPro" id="IPR019960">
    <property type="entry name" value="T1SS_VCA0849"/>
</dbReference>
<evidence type="ECO:0000256" key="3">
    <source>
        <dbReference type="ARBA" id="ARBA00022837"/>
    </source>
</evidence>
<dbReference type="AlphaFoldDB" id="A0A1V1P5M9"/>
<dbReference type="GO" id="GO:0007154">
    <property type="term" value="P:cell communication"/>
    <property type="evidence" value="ECO:0007669"/>
    <property type="project" value="InterPro"/>
</dbReference>
<dbReference type="PROSITE" id="PS00330">
    <property type="entry name" value="HEMOLYSIN_CALCIUM"/>
    <property type="match status" value="1"/>
</dbReference>
<dbReference type="Pfam" id="PF03160">
    <property type="entry name" value="Calx-beta"/>
    <property type="match status" value="1"/>
</dbReference>
<dbReference type="InterPro" id="IPR001343">
    <property type="entry name" value="Hemolysn_Ca-bd"/>
</dbReference>
<dbReference type="GO" id="GO:0016020">
    <property type="term" value="C:membrane"/>
    <property type="evidence" value="ECO:0007669"/>
    <property type="project" value="InterPro"/>
</dbReference>
<keyword evidence="2" id="KW-0677">Repeat</keyword>
<organism evidence="5 6">
    <name type="scientific">Candidatus Magnetoglobus multicellularis str. Araruama</name>
    <dbReference type="NCBI Taxonomy" id="890399"/>
    <lineage>
        <taxon>Bacteria</taxon>
        <taxon>Pseudomonadati</taxon>
        <taxon>Thermodesulfobacteriota</taxon>
        <taxon>Desulfobacteria</taxon>
        <taxon>Desulfobacterales</taxon>
        <taxon>Desulfobacteraceae</taxon>
        <taxon>Candidatus Magnetoglobus</taxon>
    </lineage>
</organism>